<keyword evidence="7" id="KW-0479">Metal-binding</keyword>
<dbReference type="InterPro" id="IPR054734">
    <property type="entry name" value="PqqF-like_C_4"/>
</dbReference>
<protein>
    <recommendedName>
        <fullName evidence="5">Protease 3</fullName>
        <ecNumber evidence="4">3.4.24.55</ecNumber>
    </recommendedName>
    <alternativeName>
        <fullName evidence="13">Pitrilysin</fullName>
    </alternativeName>
    <alternativeName>
        <fullName evidence="12">Protease III</fullName>
    </alternativeName>
    <alternativeName>
        <fullName evidence="11">Protease pi</fullName>
    </alternativeName>
</protein>
<dbReference type="InterPro" id="IPR050626">
    <property type="entry name" value="Peptidase_M16"/>
</dbReference>
<evidence type="ECO:0000256" key="9">
    <source>
        <dbReference type="ARBA" id="ARBA00022833"/>
    </source>
</evidence>
<proteinExistence type="inferred from homology"/>
<comment type="function">
    <text evidence="2">Endopeptidase that degrades small peptides of less than 7 kDa, such as glucagon and insulin.</text>
</comment>
<evidence type="ECO:0000256" key="2">
    <source>
        <dbReference type="ARBA" id="ARBA00002184"/>
    </source>
</evidence>
<dbReference type="EC" id="3.4.24.55" evidence="4"/>
<dbReference type="EMBL" id="CP075587">
    <property type="protein sequence ID" value="QYF48416.1"/>
    <property type="molecule type" value="Genomic_DNA"/>
</dbReference>
<dbReference type="PROSITE" id="PS00143">
    <property type="entry name" value="INSULINASE"/>
    <property type="match status" value="1"/>
</dbReference>
<evidence type="ECO:0000313" key="19">
    <source>
        <dbReference type="EMBL" id="QYF48416.1"/>
    </source>
</evidence>
<evidence type="ECO:0000259" key="15">
    <source>
        <dbReference type="Pfam" id="PF00675"/>
    </source>
</evidence>
<dbReference type="Pfam" id="PF16187">
    <property type="entry name" value="Peptidase_M16_M"/>
    <property type="match status" value="1"/>
</dbReference>
<evidence type="ECO:0000256" key="3">
    <source>
        <dbReference type="ARBA" id="ARBA00007261"/>
    </source>
</evidence>
<dbReference type="InterPro" id="IPR032632">
    <property type="entry name" value="Peptidase_M16_M"/>
</dbReference>
<dbReference type="InterPro" id="IPR011765">
    <property type="entry name" value="Pept_M16_N"/>
</dbReference>
<gene>
    <name evidence="19" type="ORF">RHABOEDO_000572</name>
</gene>
<dbReference type="Pfam" id="PF00675">
    <property type="entry name" value="Peptidase_M16"/>
    <property type="match status" value="1"/>
</dbReference>
<dbReference type="Pfam" id="PF22456">
    <property type="entry name" value="PqqF-like_C_4"/>
    <property type="match status" value="1"/>
</dbReference>
<dbReference type="Pfam" id="PF05193">
    <property type="entry name" value="Peptidase_M16_C"/>
    <property type="match status" value="1"/>
</dbReference>
<evidence type="ECO:0000256" key="11">
    <source>
        <dbReference type="ARBA" id="ARBA00029597"/>
    </source>
</evidence>
<sequence>MKYFLPLICLSAPLYAVDQPAPSYTIIQDQHKVPILTSSLAKRETEKLILENGCKVLLISDKETPQSSAGLCVGSGSWDDDHPGMAHFIEHMLFMGTEAYPDESEYMQFIKDHGGKVNAYTAPDRTVYMFSIHNDAYPQAIDRLSHFFIDPLFSTSCRQRELNAVDNEHAKNIEHDGWRQHMILKETGNPDHPNCKFSTGNKDTLCEISQSDLKNWYANHYNANCMYLVMISPLPIAEMRDLVVTKFSPITNAPHQKKNLPSSLFSEQQKGSMIFIKPVKNLKTLSLCWEVPSAFATNIEEKAPEFIAYILNKEVEGSLFAKLKKENIAENFHVSCDRFSKDSLLFCIDVSLTDSGLLQIDSAISYIFTALERLRAEKLPEYLFQEFKTMATVDYQYQSRKDAFEMASEIASDILYEDLSSYPIKTKIPTVFAPQGILNFLHTLKPSECTYFVIADPNKVGVVPDRKEKWMQAEYTVIPIDQKKLQAWQKLEVHPEINLPGQNPYLPTQLTLQNTPLQEIPTLIHQDEGSKVYFLSDNYYRTPETVFTFQLKSPLLDQTPKARVLTDLWSYAFQDLLADDLSFAKDAGIQVELKLKPLEVILYIQGLSEKTPLLTKKIFQALKHVVCSQEKFQIYTSSLAANYENASKELPLHQALEQMSGVIFDQPTSQQKLLSLQKTSLKDLCDFSEKFSQCLYMQALLYGNLNQGLATELCRELQIILAANPYSLQSQAKAKVLLLSDLHGPYKLVFETNRQGAAALLLLQEGSFSFESWATQQILGQALKSAFFETLRTKQQTAYIAKAWDDEKEKQLLQYFAVQSSTHTPTDLLARFELFLEDFGKNLLMEISLERFEKIRASLITSLAMRPENMLNKAIETAKLAFYYQDFAWINKQIDSLKALSYSNFCIAAEKLISRKNSRRLAILLEGVMDDDKNFCYELTCKEDVQALGQLTSIN</sequence>
<keyword evidence="10" id="KW-0482">Metalloprotease</keyword>
<dbReference type="PANTHER" id="PTHR43690:SF18">
    <property type="entry name" value="INSULIN-DEGRADING ENZYME-RELATED"/>
    <property type="match status" value="1"/>
</dbReference>
<dbReference type="InterPro" id="IPR001431">
    <property type="entry name" value="Pept_M16_Zn_BS"/>
</dbReference>
<dbReference type="PANTHER" id="PTHR43690">
    <property type="entry name" value="NARDILYSIN"/>
    <property type="match status" value="1"/>
</dbReference>
<accession>A0ABX8UZW2</accession>
<evidence type="ECO:0000313" key="20">
    <source>
        <dbReference type="Proteomes" id="UP000826014"/>
    </source>
</evidence>
<organism evidence="19 20">
    <name type="scientific">Candidatus Rhabdochlamydia oedothoracis</name>
    <dbReference type="NCBI Taxonomy" id="2720720"/>
    <lineage>
        <taxon>Bacteria</taxon>
        <taxon>Pseudomonadati</taxon>
        <taxon>Chlamydiota</taxon>
        <taxon>Chlamydiia</taxon>
        <taxon>Parachlamydiales</taxon>
        <taxon>Candidatus Rhabdochlamydiaceae</taxon>
        <taxon>Candidatus Rhabdochlamydia</taxon>
    </lineage>
</organism>
<dbReference type="Proteomes" id="UP000826014">
    <property type="component" value="Chromosome"/>
</dbReference>
<evidence type="ECO:0000259" key="17">
    <source>
        <dbReference type="Pfam" id="PF16187"/>
    </source>
</evidence>
<feature type="domain" description="Peptidase M16 middle/third" evidence="17">
    <location>
        <begin position="395"/>
        <end position="674"/>
    </location>
</feature>
<evidence type="ECO:0000259" key="16">
    <source>
        <dbReference type="Pfam" id="PF05193"/>
    </source>
</evidence>
<dbReference type="InterPro" id="IPR007863">
    <property type="entry name" value="Peptidase_M16_C"/>
</dbReference>
<evidence type="ECO:0000256" key="6">
    <source>
        <dbReference type="ARBA" id="ARBA00022670"/>
    </source>
</evidence>
<name>A0ABX8UZW2_9BACT</name>
<reference evidence="19 20" key="1">
    <citation type="journal article" date="2022" name="bioRxiv">
        <title>Ecology and evolution of chlamydial symbionts of arthropods.</title>
        <authorList>
            <person name="Halter T."/>
            <person name="Koestlbacher S."/>
            <person name="Collingro A."/>
            <person name="Sixt B.S."/>
            <person name="Toenshoff E.R."/>
            <person name="Hendrickx F."/>
            <person name="Kostanjsek R."/>
            <person name="Horn M."/>
        </authorList>
    </citation>
    <scope>NUCLEOTIDE SEQUENCE [LARGE SCALE GENOMIC DNA]</scope>
    <source>
        <strain evidence="19">W744xW776</strain>
    </source>
</reference>
<keyword evidence="8 19" id="KW-0378">Hydrolase</keyword>
<feature type="domain" description="Coenzyme PQQ synthesis protein F-like C-terminal lobe" evidence="18">
    <location>
        <begin position="779"/>
        <end position="874"/>
    </location>
</feature>
<dbReference type="GO" id="GO:0006508">
    <property type="term" value="P:proteolysis"/>
    <property type="evidence" value="ECO:0007669"/>
    <property type="project" value="UniProtKB-KW"/>
</dbReference>
<evidence type="ECO:0000259" key="18">
    <source>
        <dbReference type="Pfam" id="PF22456"/>
    </source>
</evidence>
<dbReference type="SUPFAM" id="SSF63411">
    <property type="entry name" value="LuxS/MPP-like metallohydrolase"/>
    <property type="match status" value="4"/>
</dbReference>
<evidence type="ECO:0000256" key="8">
    <source>
        <dbReference type="ARBA" id="ARBA00022801"/>
    </source>
</evidence>
<evidence type="ECO:0000256" key="12">
    <source>
        <dbReference type="ARBA" id="ARBA00031184"/>
    </source>
</evidence>
<dbReference type="InterPro" id="IPR011249">
    <property type="entry name" value="Metalloenz_LuxS/M16"/>
</dbReference>
<dbReference type="Gene3D" id="3.30.830.10">
    <property type="entry name" value="Metalloenzyme, LuxS/M16 peptidase-like"/>
    <property type="match status" value="4"/>
</dbReference>
<evidence type="ECO:0000256" key="5">
    <source>
        <dbReference type="ARBA" id="ARBA00017565"/>
    </source>
</evidence>
<dbReference type="RefSeq" id="WP_215216750.1">
    <property type="nucleotide sequence ID" value="NZ_CP075587.1"/>
</dbReference>
<dbReference type="GO" id="GO:0004222">
    <property type="term" value="F:metalloendopeptidase activity"/>
    <property type="evidence" value="ECO:0007669"/>
    <property type="project" value="UniProtKB-EC"/>
</dbReference>
<evidence type="ECO:0000256" key="1">
    <source>
        <dbReference type="ARBA" id="ARBA00001947"/>
    </source>
</evidence>
<comment type="similarity">
    <text evidence="3 14">Belongs to the peptidase M16 family.</text>
</comment>
<evidence type="ECO:0000256" key="4">
    <source>
        <dbReference type="ARBA" id="ARBA00012449"/>
    </source>
</evidence>
<keyword evidence="9" id="KW-0862">Zinc</keyword>
<evidence type="ECO:0000256" key="7">
    <source>
        <dbReference type="ARBA" id="ARBA00022723"/>
    </source>
</evidence>
<feature type="domain" description="Peptidase M16 N-terminal" evidence="15">
    <location>
        <begin position="55"/>
        <end position="190"/>
    </location>
</feature>
<evidence type="ECO:0000256" key="14">
    <source>
        <dbReference type="RuleBase" id="RU004447"/>
    </source>
</evidence>
<comment type="cofactor">
    <cofactor evidence="1">
        <name>Zn(2+)</name>
        <dbReference type="ChEBI" id="CHEBI:29105"/>
    </cofactor>
</comment>
<evidence type="ECO:0000256" key="13">
    <source>
        <dbReference type="ARBA" id="ARBA00033450"/>
    </source>
</evidence>
<feature type="domain" description="Peptidase M16 C-terminal" evidence="16">
    <location>
        <begin position="208"/>
        <end position="388"/>
    </location>
</feature>
<keyword evidence="6 19" id="KW-0645">Protease</keyword>
<evidence type="ECO:0000256" key="10">
    <source>
        <dbReference type="ARBA" id="ARBA00023049"/>
    </source>
</evidence>
<keyword evidence="20" id="KW-1185">Reference proteome</keyword>